<keyword evidence="2" id="KW-1185">Reference proteome</keyword>
<reference evidence="1" key="1">
    <citation type="submission" date="2019-04" db="EMBL/GenBank/DDBJ databases">
        <title>Genome assembly of Zosterops borbonicus 15179.</title>
        <authorList>
            <person name="Leroy T."/>
            <person name="Anselmetti Y."/>
            <person name="Tilak M.-K."/>
            <person name="Nabholz B."/>
        </authorList>
    </citation>
    <scope>NUCLEOTIDE SEQUENCE</scope>
    <source>
        <strain evidence="1">HGM_15179</strain>
        <tissue evidence="1">Muscle</tissue>
    </source>
</reference>
<gene>
    <name evidence="1" type="ORF">HGM15179_007197</name>
</gene>
<organism evidence="1 2">
    <name type="scientific">Zosterops borbonicus</name>
    <dbReference type="NCBI Taxonomy" id="364589"/>
    <lineage>
        <taxon>Eukaryota</taxon>
        <taxon>Metazoa</taxon>
        <taxon>Chordata</taxon>
        <taxon>Craniata</taxon>
        <taxon>Vertebrata</taxon>
        <taxon>Euteleostomi</taxon>
        <taxon>Archelosauria</taxon>
        <taxon>Archosauria</taxon>
        <taxon>Dinosauria</taxon>
        <taxon>Saurischia</taxon>
        <taxon>Theropoda</taxon>
        <taxon>Coelurosauria</taxon>
        <taxon>Aves</taxon>
        <taxon>Neognathae</taxon>
        <taxon>Neoaves</taxon>
        <taxon>Telluraves</taxon>
        <taxon>Australaves</taxon>
        <taxon>Passeriformes</taxon>
        <taxon>Sylvioidea</taxon>
        <taxon>Zosteropidae</taxon>
        <taxon>Zosterops</taxon>
    </lineage>
</organism>
<protein>
    <submittedName>
        <fullName evidence="1">Uncharacterized protein</fullName>
    </submittedName>
</protein>
<dbReference type="AlphaFoldDB" id="A0A8K1GLB4"/>
<proteinExistence type="predicted"/>
<dbReference type="Proteomes" id="UP000796761">
    <property type="component" value="Unassembled WGS sequence"/>
</dbReference>
<sequence length="74" mass="8264">MPLQSLVKIMVKEGCPWVPVEQTFTCSPGGAHDKLPYGRSMLELEGPEERGSHPEQGRVWGILSLCREEQQNDA</sequence>
<accession>A0A8K1GLB4</accession>
<evidence type="ECO:0000313" key="1">
    <source>
        <dbReference type="EMBL" id="TRZ19916.1"/>
    </source>
</evidence>
<evidence type="ECO:0000313" key="2">
    <source>
        <dbReference type="Proteomes" id="UP000796761"/>
    </source>
</evidence>
<dbReference type="EMBL" id="SWJQ01000165">
    <property type="protein sequence ID" value="TRZ19916.1"/>
    <property type="molecule type" value="Genomic_DNA"/>
</dbReference>
<comment type="caution">
    <text evidence="1">The sequence shown here is derived from an EMBL/GenBank/DDBJ whole genome shotgun (WGS) entry which is preliminary data.</text>
</comment>
<name>A0A8K1GLB4_9PASS</name>